<accession>A0ABU7B9U4</accession>
<evidence type="ECO:0000313" key="2">
    <source>
        <dbReference type="EMBL" id="MED6247158.1"/>
    </source>
</evidence>
<protein>
    <submittedName>
        <fullName evidence="2">Uncharacterized protein</fullName>
    </submittedName>
</protein>
<dbReference type="Proteomes" id="UP001345963">
    <property type="component" value="Unassembled WGS sequence"/>
</dbReference>
<organism evidence="2 3">
    <name type="scientific">Ataeniobius toweri</name>
    <dbReference type="NCBI Taxonomy" id="208326"/>
    <lineage>
        <taxon>Eukaryota</taxon>
        <taxon>Metazoa</taxon>
        <taxon>Chordata</taxon>
        <taxon>Craniata</taxon>
        <taxon>Vertebrata</taxon>
        <taxon>Euteleostomi</taxon>
        <taxon>Actinopterygii</taxon>
        <taxon>Neopterygii</taxon>
        <taxon>Teleostei</taxon>
        <taxon>Neoteleostei</taxon>
        <taxon>Acanthomorphata</taxon>
        <taxon>Ovalentaria</taxon>
        <taxon>Atherinomorphae</taxon>
        <taxon>Cyprinodontiformes</taxon>
        <taxon>Goodeidae</taxon>
        <taxon>Ataeniobius</taxon>
    </lineage>
</organism>
<reference evidence="2 3" key="1">
    <citation type="submission" date="2021-07" db="EMBL/GenBank/DDBJ databases">
        <authorList>
            <person name="Palmer J.M."/>
        </authorList>
    </citation>
    <scope>NUCLEOTIDE SEQUENCE [LARGE SCALE GENOMIC DNA]</scope>
    <source>
        <strain evidence="2 3">AT_MEX2019</strain>
        <tissue evidence="2">Muscle</tissue>
    </source>
</reference>
<comment type="caution">
    <text evidence="2">The sequence shown here is derived from an EMBL/GenBank/DDBJ whole genome shotgun (WGS) entry which is preliminary data.</text>
</comment>
<feature type="region of interest" description="Disordered" evidence="1">
    <location>
        <begin position="137"/>
        <end position="159"/>
    </location>
</feature>
<sequence>MLCHIQAAKTLQTSIARTEWNRIERLFFKSCLSTCKFLLPILFLTGCVCSEEARDRSSEQHPKEECIYEVIPDGQQTTVTSVYATVNFPTNDPASLYYSTISFQTSSTENIDGEALVLKPSTSSCQYSVLKYSQSSTALTDPPTRSTDEPLYSAVKKPH</sequence>
<dbReference type="EMBL" id="JAHUTI010049003">
    <property type="protein sequence ID" value="MED6247158.1"/>
    <property type="molecule type" value="Genomic_DNA"/>
</dbReference>
<gene>
    <name evidence="2" type="ORF">ATANTOWER_032604</name>
</gene>
<name>A0ABU7B9U4_9TELE</name>
<proteinExistence type="predicted"/>
<keyword evidence="3" id="KW-1185">Reference proteome</keyword>
<evidence type="ECO:0000313" key="3">
    <source>
        <dbReference type="Proteomes" id="UP001345963"/>
    </source>
</evidence>
<evidence type="ECO:0000256" key="1">
    <source>
        <dbReference type="SAM" id="MobiDB-lite"/>
    </source>
</evidence>